<keyword evidence="3" id="KW-1185">Reference proteome</keyword>
<evidence type="ECO:0000313" key="1">
    <source>
        <dbReference type="EMBL" id="KAF5811580.1"/>
    </source>
</evidence>
<reference evidence="1" key="3">
    <citation type="submission" date="2020-06" db="EMBL/GenBank/DDBJ databases">
        <title>Helianthus annuus Genome sequencing and assembly Release 2.</title>
        <authorList>
            <person name="Gouzy J."/>
            <person name="Langlade N."/>
            <person name="Munos S."/>
        </authorList>
    </citation>
    <scope>NUCLEOTIDE SEQUENCE</scope>
    <source>
        <tissue evidence="1">Leaves</tissue>
    </source>
</reference>
<proteinExistence type="predicted"/>
<evidence type="ECO:0000313" key="3">
    <source>
        <dbReference type="Proteomes" id="UP000215914"/>
    </source>
</evidence>
<dbReference type="EMBL" id="MNCJ02000319">
    <property type="protein sequence ID" value="KAF5811580.1"/>
    <property type="molecule type" value="Genomic_DNA"/>
</dbReference>
<dbReference type="AlphaFoldDB" id="A0A251V1U1"/>
<dbReference type="Gramene" id="mRNA:HanXRQr2_Chr04g0183031">
    <property type="protein sequence ID" value="mRNA:HanXRQr2_Chr04g0183031"/>
    <property type="gene ID" value="HanXRQr2_Chr04g0183031"/>
</dbReference>
<reference evidence="2" key="2">
    <citation type="submission" date="2017-02" db="EMBL/GenBank/DDBJ databases">
        <title>Sunflower complete genome.</title>
        <authorList>
            <person name="Langlade N."/>
            <person name="Munos S."/>
        </authorList>
    </citation>
    <scope>NUCLEOTIDE SEQUENCE [LARGE SCALE GENOMIC DNA]</scope>
    <source>
        <tissue evidence="2">Leaves</tissue>
    </source>
</reference>
<protein>
    <submittedName>
        <fullName evidence="2">Uncharacterized protein</fullName>
    </submittedName>
</protein>
<gene>
    <name evidence="2" type="ORF">HannXRQ_Chr04g0121401</name>
    <name evidence="1" type="ORF">HanXRQr2_Chr04g0183031</name>
</gene>
<name>A0A251V1U1_HELAN</name>
<dbReference type="Proteomes" id="UP000215914">
    <property type="component" value="Chromosome 4"/>
</dbReference>
<sequence length="71" mass="8428">MEARIQLFCCTCLEQDTFCIKWNTDIQTRVYLIALLVKLDIIREDFKYGLEAVLKAKSNQCKKQKRRARSQ</sequence>
<dbReference type="InParanoid" id="A0A251V1U1"/>
<organism evidence="2 3">
    <name type="scientific">Helianthus annuus</name>
    <name type="common">Common sunflower</name>
    <dbReference type="NCBI Taxonomy" id="4232"/>
    <lineage>
        <taxon>Eukaryota</taxon>
        <taxon>Viridiplantae</taxon>
        <taxon>Streptophyta</taxon>
        <taxon>Embryophyta</taxon>
        <taxon>Tracheophyta</taxon>
        <taxon>Spermatophyta</taxon>
        <taxon>Magnoliopsida</taxon>
        <taxon>eudicotyledons</taxon>
        <taxon>Gunneridae</taxon>
        <taxon>Pentapetalae</taxon>
        <taxon>asterids</taxon>
        <taxon>campanulids</taxon>
        <taxon>Asterales</taxon>
        <taxon>Asteraceae</taxon>
        <taxon>Asteroideae</taxon>
        <taxon>Heliantheae alliance</taxon>
        <taxon>Heliantheae</taxon>
        <taxon>Helianthus</taxon>
    </lineage>
</organism>
<evidence type="ECO:0000313" key="2">
    <source>
        <dbReference type="EMBL" id="OTG29364.1"/>
    </source>
</evidence>
<dbReference type="EMBL" id="CM007893">
    <property type="protein sequence ID" value="OTG29364.1"/>
    <property type="molecule type" value="Genomic_DNA"/>
</dbReference>
<accession>A0A251V1U1</accession>
<reference evidence="1 3" key="1">
    <citation type="journal article" date="2017" name="Nature">
        <title>The sunflower genome provides insights into oil metabolism, flowering and Asterid evolution.</title>
        <authorList>
            <person name="Badouin H."/>
            <person name="Gouzy J."/>
            <person name="Grassa C.J."/>
            <person name="Murat F."/>
            <person name="Staton S.E."/>
            <person name="Cottret L."/>
            <person name="Lelandais-Briere C."/>
            <person name="Owens G.L."/>
            <person name="Carrere S."/>
            <person name="Mayjonade B."/>
            <person name="Legrand L."/>
            <person name="Gill N."/>
            <person name="Kane N.C."/>
            <person name="Bowers J.E."/>
            <person name="Hubner S."/>
            <person name="Bellec A."/>
            <person name="Berard A."/>
            <person name="Berges H."/>
            <person name="Blanchet N."/>
            <person name="Boniface M.C."/>
            <person name="Brunel D."/>
            <person name="Catrice O."/>
            <person name="Chaidir N."/>
            <person name="Claudel C."/>
            <person name="Donnadieu C."/>
            <person name="Faraut T."/>
            <person name="Fievet G."/>
            <person name="Helmstetter N."/>
            <person name="King M."/>
            <person name="Knapp S.J."/>
            <person name="Lai Z."/>
            <person name="Le Paslier M.C."/>
            <person name="Lippi Y."/>
            <person name="Lorenzon L."/>
            <person name="Mandel J.R."/>
            <person name="Marage G."/>
            <person name="Marchand G."/>
            <person name="Marquand E."/>
            <person name="Bret-Mestries E."/>
            <person name="Morien E."/>
            <person name="Nambeesan S."/>
            <person name="Nguyen T."/>
            <person name="Pegot-Espagnet P."/>
            <person name="Pouilly N."/>
            <person name="Raftis F."/>
            <person name="Sallet E."/>
            <person name="Schiex T."/>
            <person name="Thomas J."/>
            <person name="Vandecasteele C."/>
            <person name="Vares D."/>
            <person name="Vear F."/>
            <person name="Vautrin S."/>
            <person name="Crespi M."/>
            <person name="Mangin B."/>
            <person name="Burke J.M."/>
            <person name="Salse J."/>
            <person name="Munos S."/>
            <person name="Vincourt P."/>
            <person name="Rieseberg L.H."/>
            <person name="Langlade N.B."/>
        </authorList>
    </citation>
    <scope>NUCLEOTIDE SEQUENCE [LARGE SCALE GENOMIC DNA]</scope>
    <source>
        <strain evidence="3">cv. SF193</strain>
        <tissue evidence="1">Leaves</tissue>
    </source>
</reference>